<protein>
    <submittedName>
        <fullName evidence="1">Uncharacterized protein</fullName>
    </submittedName>
</protein>
<evidence type="ECO:0000313" key="1">
    <source>
        <dbReference type="EMBL" id="TWF75588.1"/>
    </source>
</evidence>
<organism evidence="1 2">
    <name type="scientific">Pseudonocardia hierapolitana</name>
    <dbReference type="NCBI Taxonomy" id="1128676"/>
    <lineage>
        <taxon>Bacteria</taxon>
        <taxon>Bacillati</taxon>
        <taxon>Actinomycetota</taxon>
        <taxon>Actinomycetes</taxon>
        <taxon>Pseudonocardiales</taxon>
        <taxon>Pseudonocardiaceae</taxon>
        <taxon>Pseudonocardia</taxon>
    </lineage>
</organism>
<evidence type="ECO:0000313" key="2">
    <source>
        <dbReference type="Proteomes" id="UP000321261"/>
    </source>
</evidence>
<reference evidence="1 2" key="1">
    <citation type="submission" date="2019-06" db="EMBL/GenBank/DDBJ databases">
        <title>Sequencing the genomes of 1000 actinobacteria strains.</title>
        <authorList>
            <person name="Klenk H.-P."/>
        </authorList>
    </citation>
    <scope>NUCLEOTIDE SEQUENCE [LARGE SCALE GENOMIC DNA]</scope>
    <source>
        <strain evidence="1 2">DSM 45671</strain>
    </source>
</reference>
<name>A0A561SL43_9PSEU</name>
<proteinExistence type="predicted"/>
<keyword evidence="2" id="KW-1185">Reference proteome</keyword>
<dbReference type="AlphaFoldDB" id="A0A561SL43"/>
<comment type="caution">
    <text evidence="1">The sequence shown here is derived from an EMBL/GenBank/DDBJ whole genome shotgun (WGS) entry which is preliminary data.</text>
</comment>
<dbReference type="EMBL" id="VIWU01000001">
    <property type="protein sequence ID" value="TWF75588.1"/>
    <property type="molecule type" value="Genomic_DNA"/>
</dbReference>
<dbReference type="Proteomes" id="UP000321261">
    <property type="component" value="Unassembled WGS sequence"/>
</dbReference>
<sequence length="204" mass="21521">MGVGVSNLVFPIGHYVGERHPEGVQVVRVGGAHHALTDDEFGVWVLAHGAPVGGSTAWTTDDLLALAEETGPDDAGRHLEELTARGLLALVPADGGRKAVAFAETYRLTPLLVGLGNTGTDPDSYALGFPLLDEPVAVVPAGSYELWQWGHIAPSIRHTCDVRVKVAADLNEPTGAAEALHGLLADLRLLLVNSCAYLDLARLR</sequence>
<gene>
    <name evidence="1" type="ORF">FHX44_111472</name>
</gene>
<accession>A0A561SL43</accession>